<organism evidence="1 2">
    <name type="scientific">Rhodopirellula maiorica SM1</name>
    <dbReference type="NCBI Taxonomy" id="1265738"/>
    <lineage>
        <taxon>Bacteria</taxon>
        <taxon>Pseudomonadati</taxon>
        <taxon>Planctomycetota</taxon>
        <taxon>Planctomycetia</taxon>
        <taxon>Pirellulales</taxon>
        <taxon>Pirellulaceae</taxon>
        <taxon>Novipirellula</taxon>
    </lineage>
</organism>
<dbReference type="Proteomes" id="UP000011991">
    <property type="component" value="Unassembled WGS sequence"/>
</dbReference>
<evidence type="ECO:0000313" key="2">
    <source>
        <dbReference type="Proteomes" id="UP000011991"/>
    </source>
</evidence>
<evidence type="ECO:0000313" key="1">
    <source>
        <dbReference type="EMBL" id="EMI18170.1"/>
    </source>
</evidence>
<reference evidence="1 2" key="1">
    <citation type="journal article" date="2013" name="Mar. Genomics">
        <title>Expression of sulfatases in Rhodopirellula baltica and the diversity of sulfatases in the genus Rhodopirellula.</title>
        <authorList>
            <person name="Wegner C.E."/>
            <person name="Richter-Heitmann T."/>
            <person name="Klindworth A."/>
            <person name="Klockow C."/>
            <person name="Richter M."/>
            <person name="Achstetter T."/>
            <person name="Glockner F.O."/>
            <person name="Harder J."/>
        </authorList>
    </citation>
    <scope>NUCLEOTIDE SEQUENCE [LARGE SCALE GENOMIC DNA]</scope>
    <source>
        <strain evidence="1 2">SM1</strain>
    </source>
</reference>
<name>M5RFM6_9BACT</name>
<accession>M5RFM6</accession>
<comment type="caution">
    <text evidence="1">The sequence shown here is derived from an EMBL/GenBank/DDBJ whole genome shotgun (WGS) entry which is preliminary data.</text>
</comment>
<proteinExistence type="predicted"/>
<dbReference type="AlphaFoldDB" id="M5RFM6"/>
<sequence>MNRSAILLLFCTADRVRSGNMVAKRCYRCAVNLRTVWQTLLIHHV</sequence>
<protein>
    <submittedName>
        <fullName evidence="1">Uncharacterized protein</fullName>
    </submittedName>
</protein>
<dbReference type="PATRIC" id="fig|1265738.3.peg.4941"/>
<keyword evidence="2" id="KW-1185">Reference proteome</keyword>
<dbReference type="EMBL" id="ANOG01000699">
    <property type="protein sequence ID" value="EMI18170.1"/>
    <property type="molecule type" value="Genomic_DNA"/>
</dbReference>
<gene>
    <name evidence="1" type="ORF">RMSM_04920</name>
</gene>